<proteinExistence type="inferred from homology"/>
<dbReference type="PANTHER" id="PTHR47078">
    <property type="entry name" value="CYTOSKELETON-ASSOCIATED PROTEIN 2-LIKE"/>
    <property type="match status" value="1"/>
</dbReference>
<feature type="domain" description="Cytoskeleton-associated protein 2 C-terminal" evidence="7">
    <location>
        <begin position="2"/>
        <end position="118"/>
    </location>
</feature>
<feature type="compositionally biased region" description="Basic and acidic residues" evidence="6">
    <location>
        <begin position="26"/>
        <end position="47"/>
    </location>
</feature>
<keyword evidence="9" id="KW-1185">Reference proteome</keyword>
<feature type="region of interest" description="Disordered" evidence="6">
    <location>
        <begin position="1"/>
        <end position="47"/>
    </location>
</feature>
<dbReference type="GO" id="GO:0072686">
    <property type="term" value="C:mitotic spindle"/>
    <property type="evidence" value="ECO:0007669"/>
    <property type="project" value="TreeGrafter"/>
</dbReference>
<keyword evidence="3" id="KW-0963">Cytoplasm</keyword>
<accession>A0A7K7BCM0</accession>
<evidence type="ECO:0000256" key="6">
    <source>
        <dbReference type="SAM" id="MobiDB-lite"/>
    </source>
</evidence>
<name>A0A7K7BCM0_9AVES</name>
<evidence type="ECO:0000256" key="3">
    <source>
        <dbReference type="ARBA" id="ARBA00022490"/>
    </source>
</evidence>
<evidence type="ECO:0000256" key="5">
    <source>
        <dbReference type="ARBA" id="ARBA00023212"/>
    </source>
</evidence>
<dbReference type="Proteomes" id="UP000531938">
    <property type="component" value="Unassembled WGS sequence"/>
</dbReference>
<feature type="non-terminal residue" evidence="8">
    <location>
        <position position="1"/>
    </location>
</feature>
<evidence type="ECO:0000256" key="1">
    <source>
        <dbReference type="ARBA" id="ARBA00004245"/>
    </source>
</evidence>
<comment type="subcellular location">
    <subcellularLocation>
        <location evidence="1">Cytoplasm</location>
        <location evidence="1">Cytoskeleton</location>
    </subcellularLocation>
</comment>
<dbReference type="InterPro" id="IPR029197">
    <property type="entry name" value="CKAP2_C"/>
</dbReference>
<evidence type="ECO:0000313" key="9">
    <source>
        <dbReference type="Proteomes" id="UP000531938"/>
    </source>
</evidence>
<feature type="region of interest" description="Disordered" evidence="6">
    <location>
        <begin position="178"/>
        <end position="201"/>
    </location>
</feature>
<comment type="similarity">
    <text evidence="2">Belongs to the CKAP2 family.</text>
</comment>
<keyword evidence="4" id="KW-0597">Phosphoprotein</keyword>
<comment type="caution">
    <text evidence="8">The sequence shown here is derived from an EMBL/GenBank/DDBJ whole genome shotgun (WGS) entry which is preliminary data.</text>
</comment>
<gene>
    <name evidence="8" type="primary">Ckap2l</name>
    <name evidence="8" type="ORF">NOTORN_R13708</name>
</gene>
<sequence>RKQLQEWLASKGKSYKRPPMMLPPKEPVKEKLISRSSIKEEKKERPEQSCSDRINSILTDYLKLIEEGVPSEELLEMLARVPHAETFAKFWICKAKLLARTGPFDATRLYRDAVCAGAVVRREPSPRLSGCSGEPGAALCWGDTLKLQLSSCSTTALPSSSLPSGEQPEAPVVCEAATPCPSEGPHAAETPSLTGKRPPSLPGSAIKLQILSIPRPKEWPHGQELKFLTPVRRSQRVEWAGSRYPPMLKDHDTVVSSLEEILDGEEESELFFRKNAALP</sequence>
<dbReference type="InterPro" id="IPR052855">
    <property type="entry name" value="CKAP2-like"/>
</dbReference>
<feature type="domain" description="Cytoskeleton-associated protein 2 C-terminal" evidence="7">
    <location>
        <begin position="223"/>
        <end position="278"/>
    </location>
</feature>
<dbReference type="GO" id="GO:0005829">
    <property type="term" value="C:cytosol"/>
    <property type="evidence" value="ECO:0007669"/>
    <property type="project" value="TreeGrafter"/>
</dbReference>
<dbReference type="EMBL" id="VZSH01000283">
    <property type="protein sequence ID" value="NWY06009.1"/>
    <property type="molecule type" value="Genomic_DNA"/>
</dbReference>
<evidence type="ECO:0000259" key="7">
    <source>
        <dbReference type="Pfam" id="PF15297"/>
    </source>
</evidence>
<reference evidence="8 9" key="1">
    <citation type="submission" date="2019-09" db="EMBL/GenBank/DDBJ databases">
        <title>Bird 10,000 Genomes (B10K) Project - Family phase.</title>
        <authorList>
            <person name="Zhang G."/>
        </authorList>
    </citation>
    <scope>NUCLEOTIDE SEQUENCE [LARGE SCALE GENOMIC DNA]</scope>
    <source>
        <strain evidence="8">B10K-MSB-03</strain>
    </source>
</reference>
<dbReference type="PANTHER" id="PTHR47078:SF1">
    <property type="entry name" value="CYTOSKELETON-ASSOCIATED PROTEIN 2-LIKE"/>
    <property type="match status" value="1"/>
</dbReference>
<feature type="non-terminal residue" evidence="8">
    <location>
        <position position="279"/>
    </location>
</feature>
<organism evidence="8 9">
    <name type="scientific">Nothoprocta ornata</name>
    <dbReference type="NCBI Taxonomy" id="83376"/>
    <lineage>
        <taxon>Eukaryota</taxon>
        <taxon>Metazoa</taxon>
        <taxon>Chordata</taxon>
        <taxon>Craniata</taxon>
        <taxon>Vertebrata</taxon>
        <taxon>Euteleostomi</taxon>
        <taxon>Archelosauria</taxon>
        <taxon>Archosauria</taxon>
        <taxon>Dinosauria</taxon>
        <taxon>Saurischia</taxon>
        <taxon>Theropoda</taxon>
        <taxon>Coelurosauria</taxon>
        <taxon>Aves</taxon>
        <taxon>Palaeognathae</taxon>
        <taxon>Tinamiformes</taxon>
        <taxon>Tinamidae</taxon>
        <taxon>Nothoprocta</taxon>
    </lineage>
</organism>
<keyword evidence="5" id="KW-0206">Cytoskeleton</keyword>
<evidence type="ECO:0000313" key="8">
    <source>
        <dbReference type="EMBL" id="NWY06009.1"/>
    </source>
</evidence>
<evidence type="ECO:0000256" key="4">
    <source>
        <dbReference type="ARBA" id="ARBA00022553"/>
    </source>
</evidence>
<dbReference type="GO" id="GO:0005813">
    <property type="term" value="C:centrosome"/>
    <property type="evidence" value="ECO:0007669"/>
    <property type="project" value="TreeGrafter"/>
</dbReference>
<protein>
    <submittedName>
        <fullName evidence="8">CKP2L protein</fullName>
    </submittedName>
</protein>
<dbReference type="Pfam" id="PF15297">
    <property type="entry name" value="CKAP2_C"/>
    <property type="match status" value="2"/>
</dbReference>
<evidence type="ECO:0000256" key="2">
    <source>
        <dbReference type="ARBA" id="ARBA00009468"/>
    </source>
</evidence>
<dbReference type="AlphaFoldDB" id="A0A7K7BCM0"/>